<feature type="compositionally biased region" description="Pro residues" evidence="1">
    <location>
        <begin position="244"/>
        <end position="259"/>
    </location>
</feature>
<reference evidence="2" key="1">
    <citation type="submission" date="2021-05" db="EMBL/GenBank/DDBJ databases">
        <title>A free-living protist that lacks canonical eukaryotic 1 DNA replication and segregation systems.</title>
        <authorList>
            <person name="Salas-Leiva D.E."/>
            <person name="Tromer E.C."/>
            <person name="Curtis B.A."/>
            <person name="Jerlstrom-Hultqvist J."/>
            <person name="Kolisko M."/>
            <person name="Yi Z."/>
            <person name="Salas-Leiva J.S."/>
            <person name="Gallot-Lavallee L."/>
            <person name="Kops G.J.P.L."/>
            <person name="Archibald J.M."/>
            <person name="Simpson A.G.B."/>
            <person name="Roger A.J."/>
        </authorList>
    </citation>
    <scope>NUCLEOTIDE SEQUENCE</scope>
    <source>
        <strain evidence="2">BICM</strain>
    </source>
</reference>
<evidence type="ECO:0000256" key="1">
    <source>
        <dbReference type="SAM" id="MobiDB-lite"/>
    </source>
</evidence>
<accession>A0A8J6E3L8</accession>
<feature type="region of interest" description="Disordered" evidence="1">
    <location>
        <begin position="179"/>
        <end position="290"/>
    </location>
</feature>
<proteinExistence type="predicted"/>
<evidence type="ECO:0000313" key="2">
    <source>
        <dbReference type="EMBL" id="KAG9393352.1"/>
    </source>
</evidence>
<gene>
    <name evidence="2" type="ORF">J8273_3487</name>
</gene>
<evidence type="ECO:0000313" key="3">
    <source>
        <dbReference type="Proteomes" id="UP000717585"/>
    </source>
</evidence>
<organism evidence="2 3">
    <name type="scientific">Carpediemonas membranifera</name>
    <dbReference type="NCBI Taxonomy" id="201153"/>
    <lineage>
        <taxon>Eukaryota</taxon>
        <taxon>Metamonada</taxon>
        <taxon>Carpediemonas-like organisms</taxon>
        <taxon>Carpediemonas</taxon>
    </lineage>
</organism>
<comment type="caution">
    <text evidence="2">The sequence shown here is derived from an EMBL/GenBank/DDBJ whole genome shotgun (WGS) entry which is preliminary data.</text>
</comment>
<name>A0A8J6E3L8_9EUKA</name>
<sequence>MSKLRSMFPTGIERCSFSILWYFVYWTEETAPDSDLTRPTPLFVVYDVGDIERVHIDGTEESQSEPSARPSVEAFREQTSFVATNIFNQQAFAMSPVVHDAKVQTSQRVRVALSQDATMTHTNPESVDWHETTLADMMLQLQAEWANRGRPKAVADAIAAMISGKASVTQPTPAEAEFETQAGVGVEESASDTEIDDDDADMKAEVNDTSLPGPVRGQTRLAEEAPDSEADPAVDPTTGSTAPEPEPAIKPTPVAPTPAPLSESIPGPTPTRSTASLPLPASDHGGRGRGHASMFAGVVVETQDLPEDSDSELPVVLLSKEPEGEWETIIKICQKRCADEEMVYEIEANDDDMEG</sequence>
<dbReference type="AlphaFoldDB" id="A0A8J6E3L8"/>
<keyword evidence="3" id="KW-1185">Reference proteome</keyword>
<feature type="compositionally biased region" description="Acidic residues" evidence="1">
    <location>
        <begin position="189"/>
        <end position="200"/>
    </location>
</feature>
<protein>
    <submittedName>
        <fullName evidence="2">Uncharacterized protein</fullName>
    </submittedName>
</protein>
<dbReference type="EMBL" id="JAHDYR010000025">
    <property type="protein sequence ID" value="KAG9393352.1"/>
    <property type="molecule type" value="Genomic_DNA"/>
</dbReference>
<dbReference type="Proteomes" id="UP000717585">
    <property type="component" value="Unassembled WGS sequence"/>
</dbReference>